<dbReference type="EC" id="1.3.1.75" evidence="6"/>
<dbReference type="PANTHER" id="PTHR47378">
    <property type="entry name" value="DIVINYL CHLOROPHYLLIDE A 8-VINYL-REDUCTASE, CHLOROPLASTIC"/>
    <property type="match status" value="1"/>
</dbReference>
<dbReference type="GO" id="GO:0033728">
    <property type="term" value="F:3,8-divinyl protochlorophyllide a 8-vinyl-reductase (NADPH) activity"/>
    <property type="evidence" value="ECO:0007669"/>
    <property type="project" value="UniProtKB-EC"/>
</dbReference>
<organism evidence="10 11">
    <name type="scientific">Roseicyclus elongatus DSM 19469</name>
    <dbReference type="NCBI Taxonomy" id="1294273"/>
    <lineage>
        <taxon>Bacteria</taxon>
        <taxon>Pseudomonadati</taxon>
        <taxon>Pseudomonadota</taxon>
        <taxon>Alphaproteobacteria</taxon>
        <taxon>Rhodobacterales</taxon>
        <taxon>Roseobacteraceae</taxon>
        <taxon>Roseicyclus</taxon>
    </lineage>
</organism>
<evidence type="ECO:0000259" key="9">
    <source>
        <dbReference type="Pfam" id="PF13460"/>
    </source>
</evidence>
<dbReference type="OrthoDB" id="7419852at2"/>
<keyword evidence="3" id="KW-0809">Transit peptide</keyword>
<proteinExistence type="predicted"/>
<dbReference type="SUPFAM" id="SSF51735">
    <property type="entry name" value="NAD(P)-binding Rossmann-fold domains"/>
    <property type="match status" value="1"/>
</dbReference>
<evidence type="ECO:0000313" key="10">
    <source>
        <dbReference type="EMBL" id="AHM03217.1"/>
    </source>
</evidence>
<dbReference type="CDD" id="cd05243">
    <property type="entry name" value="SDR_a5"/>
    <property type="match status" value="1"/>
</dbReference>
<dbReference type="PANTHER" id="PTHR47378:SF1">
    <property type="entry name" value="DIVINYL CHLOROPHYLLIDE A 8-VINYL-REDUCTASE, CHLOROPLASTIC"/>
    <property type="match status" value="1"/>
</dbReference>
<dbReference type="Pfam" id="PF13460">
    <property type="entry name" value="NAD_binding_10"/>
    <property type="match status" value="1"/>
</dbReference>
<evidence type="ECO:0000256" key="7">
    <source>
        <dbReference type="ARBA" id="ARBA00024089"/>
    </source>
</evidence>
<protein>
    <recommendedName>
        <fullName evidence="7">Divinyl chlorophyllide a 8-vinyl-reductase, chloroplastic</fullName>
        <ecNumber evidence="6">1.3.1.75</ecNumber>
    </recommendedName>
</protein>
<dbReference type="AlphaFoldDB" id="W8RZB2"/>
<dbReference type="HOGENOM" id="CLU_043999_0_0_5"/>
<sequence length="324" mass="34285">MIDTQTCPGHRVLLVGGTGTIGRATASALMAAGHDVTALVRPGADATGLPACTVVEGAVTDSDDRRRTLARGFDAVVSCLASRTGAPKDAWAIDYKAHSDLLADAQVAGIGQFVLLSAICVQKPLLAFQQAKLAFEEELRASGLTWSIVRPTAFFKSLSGQIDRLKAGKPFLVFGNGELTACKPISDADLGRYVARCLSDPDLQNRILPIGGPGPALTPLDQAQMLFDLMGQKPSVRHVSPRVLDGIIAVLGLAGRVSGKAAEKAELARIGRYYATESMLVLDPATGRYDADATPEFGEDTLYAHYQKLLRGEVADDRGAHAVF</sequence>
<dbReference type="PATRIC" id="fig|1294273.3.peg.785"/>
<dbReference type="KEGG" id="red:roselon_00803"/>
<gene>
    <name evidence="10" type="ORF">roselon_00803</name>
</gene>
<comment type="catalytic activity">
    <reaction evidence="8">
        <text>protochlorophyllide a + NADP(+) = 3,8-divinyl protochlorophyllide a + NADPH + H(+)</text>
        <dbReference type="Rhea" id="RHEA:48884"/>
        <dbReference type="ChEBI" id="CHEBI:15378"/>
        <dbReference type="ChEBI" id="CHEBI:57783"/>
        <dbReference type="ChEBI" id="CHEBI:58349"/>
        <dbReference type="ChEBI" id="CHEBI:58632"/>
        <dbReference type="ChEBI" id="CHEBI:83350"/>
        <dbReference type="EC" id="1.3.1.75"/>
    </reaction>
</comment>
<dbReference type="InterPro" id="IPR036291">
    <property type="entry name" value="NAD(P)-bd_dom_sf"/>
</dbReference>
<dbReference type="STRING" id="1294273.roselon_00803"/>
<dbReference type="Gene3D" id="3.40.50.720">
    <property type="entry name" value="NAD(P)-binding Rossmann-like Domain"/>
    <property type="match status" value="1"/>
</dbReference>
<dbReference type="GO" id="GO:0015995">
    <property type="term" value="P:chlorophyll biosynthetic process"/>
    <property type="evidence" value="ECO:0007669"/>
    <property type="project" value="UniProtKB-UniPathway"/>
</dbReference>
<keyword evidence="2" id="KW-0521">NADP</keyword>
<evidence type="ECO:0000256" key="5">
    <source>
        <dbReference type="ARBA" id="ARBA00023171"/>
    </source>
</evidence>
<keyword evidence="11" id="KW-1185">Reference proteome</keyword>
<evidence type="ECO:0000256" key="3">
    <source>
        <dbReference type="ARBA" id="ARBA00022946"/>
    </source>
</evidence>
<feature type="domain" description="NAD(P)-binding" evidence="9">
    <location>
        <begin position="16"/>
        <end position="201"/>
    </location>
</feature>
<dbReference type="Proteomes" id="UP000019593">
    <property type="component" value="Chromosome"/>
</dbReference>
<evidence type="ECO:0000256" key="4">
    <source>
        <dbReference type="ARBA" id="ARBA00023002"/>
    </source>
</evidence>
<dbReference type="InterPro" id="IPR044201">
    <property type="entry name" value="DVR-like"/>
</dbReference>
<keyword evidence="4 10" id="KW-0560">Oxidoreductase</keyword>
<evidence type="ECO:0000256" key="2">
    <source>
        <dbReference type="ARBA" id="ARBA00022857"/>
    </source>
</evidence>
<evidence type="ECO:0000313" key="11">
    <source>
        <dbReference type="Proteomes" id="UP000019593"/>
    </source>
</evidence>
<dbReference type="EMBL" id="CP004372">
    <property type="protein sequence ID" value="AHM03217.1"/>
    <property type="molecule type" value="Genomic_DNA"/>
</dbReference>
<comment type="pathway">
    <text evidence="1">Porphyrin-containing compound metabolism; chlorophyll biosynthesis.</text>
</comment>
<reference evidence="10 11" key="1">
    <citation type="submission" date="2013-03" db="EMBL/GenBank/DDBJ databases">
        <authorList>
            <person name="Fiebig A."/>
            <person name="Goeker M."/>
            <person name="Klenk H.-P.P."/>
        </authorList>
    </citation>
    <scope>NUCLEOTIDE SEQUENCE [LARGE SCALE GENOMIC DNA]</scope>
    <source>
        <strain evidence="11">DSM 19469</strain>
    </source>
</reference>
<dbReference type="RefSeq" id="WP_025311100.1">
    <property type="nucleotide sequence ID" value="NZ_CP004372.1"/>
</dbReference>
<accession>W8RZB2</accession>
<name>W8RZB2_9RHOB</name>
<dbReference type="InterPro" id="IPR016040">
    <property type="entry name" value="NAD(P)-bd_dom"/>
</dbReference>
<evidence type="ECO:0000256" key="8">
    <source>
        <dbReference type="ARBA" id="ARBA00049498"/>
    </source>
</evidence>
<keyword evidence="5" id="KW-0149">Chlorophyll biosynthesis</keyword>
<evidence type="ECO:0000256" key="1">
    <source>
        <dbReference type="ARBA" id="ARBA00005173"/>
    </source>
</evidence>
<evidence type="ECO:0000256" key="6">
    <source>
        <dbReference type="ARBA" id="ARBA00024059"/>
    </source>
</evidence>
<dbReference type="eggNOG" id="COG0702">
    <property type="taxonomic scope" value="Bacteria"/>
</dbReference>
<dbReference type="UniPathway" id="UPA00668"/>